<name>A0A8S9JDP8_BRACR</name>
<protein>
    <submittedName>
        <fullName evidence="2">Uncharacterized protein</fullName>
    </submittedName>
</protein>
<proteinExistence type="predicted"/>
<dbReference type="AlphaFoldDB" id="A0A8S9JDP8"/>
<organism evidence="2 3">
    <name type="scientific">Brassica cretica</name>
    <name type="common">Mustard</name>
    <dbReference type="NCBI Taxonomy" id="69181"/>
    <lineage>
        <taxon>Eukaryota</taxon>
        <taxon>Viridiplantae</taxon>
        <taxon>Streptophyta</taxon>
        <taxon>Embryophyta</taxon>
        <taxon>Tracheophyta</taxon>
        <taxon>Spermatophyta</taxon>
        <taxon>Magnoliopsida</taxon>
        <taxon>eudicotyledons</taxon>
        <taxon>Gunneridae</taxon>
        <taxon>Pentapetalae</taxon>
        <taxon>rosids</taxon>
        <taxon>malvids</taxon>
        <taxon>Brassicales</taxon>
        <taxon>Brassicaceae</taxon>
        <taxon>Brassiceae</taxon>
        <taxon>Brassica</taxon>
    </lineage>
</organism>
<feature type="region of interest" description="Disordered" evidence="1">
    <location>
        <begin position="1"/>
        <end position="34"/>
    </location>
</feature>
<accession>A0A8S9JDP8</accession>
<evidence type="ECO:0000313" key="3">
    <source>
        <dbReference type="Proteomes" id="UP000712281"/>
    </source>
</evidence>
<reference evidence="2" key="1">
    <citation type="submission" date="2019-12" db="EMBL/GenBank/DDBJ databases">
        <title>Genome sequencing and annotation of Brassica cretica.</title>
        <authorList>
            <person name="Studholme D.J."/>
            <person name="Sarris P.F."/>
        </authorList>
    </citation>
    <scope>NUCLEOTIDE SEQUENCE</scope>
    <source>
        <strain evidence="2">PFS-001/15</strain>
        <tissue evidence="2">Leaf</tissue>
    </source>
</reference>
<evidence type="ECO:0000313" key="2">
    <source>
        <dbReference type="EMBL" id="KAF2579542.1"/>
    </source>
</evidence>
<dbReference type="Proteomes" id="UP000712281">
    <property type="component" value="Unassembled WGS sequence"/>
</dbReference>
<sequence>MKSVRSSNVSRNYRKESRARTPPESSQNQVHSLKLEPKRSSISLGYRFSKVVAEKRSTRSKSLDLDLPMFDGKNPDCWIVKADLFFGHDEDEAKLDLVYFPLLRRRCLEMVHARDA</sequence>
<gene>
    <name evidence="2" type="ORF">F2Q68_00001175</name>
</gene>
<comment type="caution">
    <text evidence="2">The sequence shown here is derived from an EMBL/GenBank/DDBJ whole genome shotgun (WGS) entry which is preliminary data.</text>
</comment>
<evidence type="ECO:0000256" key="1">
    <source>
        <dbReference type="SAM" id="MobiDB-lite"/>
    </source>
</evidence>
<feature type="compositionally biased region" description="Low complexity" evidence="1">
    <location>
        <begin position="1"/>
        <end position="11"/>
    </location>
</feature>
<dbReference type="EMBL" id="QGKW02001660">
    <property type="protein sequence ID" value="KAF2579542.1"/>
    <property type="molecule type" value="Genomic_DNA"/>
</dbReference>